<feature type="transmembrane region" description="Helical" evidence="8">
    <location>
        <begin position="109"/>
        <end position="131"/>
    </location>
</feature>
<dbReference type="RefSeq" id="WP_058449772.1">
    <property type="nucleotide sequence ID" value="NZ_CAAAJF010000002.1"/>
</dbReference>
<accession>A0A0W0UIY0</accession>
<keyword evidence="3" id="KW-1003">Cell membrane</keyword>
<evidence type="ECO:0000256" key="7">
    <source>
        <dbReference type="ARBA" id="ARBA00023136"/>
    </source>
</evidence>
<dbReference type="Gene3D" id="1.20.1250.20">
    <property type="entry name" value="MFS general substrate transporter like domains"/>
    <property type="match status" value="1"/>
</dbReference>
<evidence type="ECO:0000313" key="11">
    <source>
        <dbReference type="Proteomes" id="UP000054715"/>
    </source>
</evidence>
<evidence type="ECO:0000256" key="4">
    <source>
        <dbReference type="ARBA" id="ARBA00022692"/>
    </source>
</evidence>
<name>A0A0W0UIY0_9GAMM</name>
<dbReference type="PANTHER" id="PTHR43528:SF1">
    <property type="entry name" value="ALPHA-KETOGLUTARATE PERMEASE"/>
    <property type="match status" value="1"/>
</dbReference>
<evidence type="ECO:0000313" key="10">
    <source>
        <dbReference type="EMBL" id="KTD07671.1"/>
    </source>
</evidence>
<feature type="transmembrane region" description="Helical" evidence="8">
    <location>
        <begin position="42"/>
        <end position="65"/>
    </location>
</feature>
<feature type="transmembrane region" description="Helical" evidence="8">
    <location>
        <begin position="255"/>
        <end position="274"/>
    </location>
</feature>
<dbReference type="InterPro" id="IPR036259">
    <property type="entry name" value="MFS_trans_sf"/>
</dbReference>
<dbReference type="GO" id="GO:0015293">
    <property type="term" value="F:symporter activity"/>
    <property type="evidence" value="ECO:0007669"/>
    <property type="project" value="UniProtKB-KW"/>
</dbReference>
<gene>
    <name evidence="10" type="primary">tphB</name>
    <name evidence="10" type="ORF">Ljam_1866</name>
</gene>
<sequence>MKQRALFLVLALIFFEWLDFSLYLYLARSVFAKEFFPASNYSLMLSFALFAAAYFARPLGGWLFGRAADLNGRRHPMLLSAALMGMATLGICLLPNYQQIGLAATWGLLLLRIAQALALGGEINTSAMFLVEHYRRKPLIAGGLVAVSSALGMFMGGALASFLQFIDYEQAWRAIFAIVGVLSLWVCRLRKQLTESPEFQTSSSKEVFSWRPHWQGLINIAAMGIFVSVMVYICNIFWVSFAVDQQFMTKAQCTWIGSLAQFISAALALPVAYFSRPHQVFRLIQASMLILIPTAPLLFHFTALHYETATLLLLATYALSNSLLCAALYYFLYLQLPPQYRCRGVSTVWALAASIGAISLPLAEQAKIMGALWFPGLFVSITALVCLVLLHFSNEVNKQPARIWRQVFSSVD</sequence>
<dbReference type="PATRIC" id="fig|455.5.peg.1964"/>
<keyword evidence="2" id="KW-0813">Transport</keyword>
<proteinExistence type="predicted"/>
<evidence type="ECO:0000259" key="9">
    <source>
        <dbReference type="PROSITE" id="PS50850"/>
    </source>
</evidence>
<feature type="transmembrane region" description="Helical" evidence="8">
    <location>
        <begin position="368"/>
        <end position="392"/>
    </location>
</feature>
<dbReference type="OrthoDB" id="3690818at2"/>
<evidence type="ECO:0000256" key="3">
    <source>
        <dbReference type="ARBA" id="ARBA00022475"/>
    </source>
</evidence>
<feature type="transmembrane region" description="Helical" evidence="8">
    <location>
        <begin position="171"/>
        <end position="187"/>
    </location>
</feature>
<dbReference type="InterPro" id="IPR051084">
    <property type="entry name" value="H+-coupled_symporters"/>
</dbReference>
<keyword evidence="5" id="KW-0769">Symport</keyword>
<dbReference type="STRING" id="455.Ljam_1866"/>
<feature type="transmembrane region" description="Helical" evidence="8">
    <location>
        <begin position="217"/>
        <end position="243"/>
    </location>
</feature>
<dbReference type="GO" id="GO:0005886">
    <property type="term" value="C:plasma membrane"/>
    <property type="evidence" value="ECO:0007669"/>
    <property type="project" value="UniProtKB-SubCell"/>
</dbReference>
<evidence type="ECO:0000256" key="6">
    <source>
        <dbReference type="ARBA" id="ARBA00022989"/>
    </source>
</evidence>
<dbReference type="InterPro" id="IPR011701">
    <property type="entry name" value="MFS"/>
</dbReference>
<keyword evidence="6 8" id="KW-1133">Transmembrane helix</keyword>
<dbReference type="Proteomes" id="UP000054715">
    <property type="component" value="Unassembled WGS sequence"/>
</dbReference>
<dbReference type="AlphaFoldDB" id="A0A0W0UIY0"/>
<feature type="domain" description="Major facilitator superfamily (MFS) profile" evidence="9">
    <location>
        <begin position="5"/>
        <end position="394"/>
    </location>
</feature>
<dbReference type="Pfam" id="PF07690">
    <property type="entry name" value="MFS_1"/>
    <property type="match status" value="1"/>
</dbReference>
<evidence type="ECO:0000256" key="1">
    <source>
        <dbReference type="ARBA" id="ARBA00004651"/>
    </source>
</evidence>
<protein>
    <submittedName>
        <fullName evidence="10">Proline/glycine betaine transporter-like protein</fullName>
    </submittedName>
</protein>
<feature type="transmembrane region" description="Helical" evidence="8">
    <location>
        <begin position="77"/>
        <end position="97"/>
    </location>
</feature>
<comment type="subcellular location">
    <subcellularLocation>
        <location evidence="1">Cell membrane</location>
        <topology evidence="1">Multi-pass membrane protein</topology>
    </subcellularLocation>
</comment>
<evidence type="ECO:0000256" key="2">
    <source>
        <dbReference type="ARBA" id="ARBA00022448"/>
    </source>
</evidence>
<dbReference type="PROSITE" id="PS50850">
    <property type="entry name" value="MFS"/>
    <property type="match status" value="1"/>
</dbReference>
<comment type="caution">
    <text evidence="10">The sequence shown here is derived from an EMBL/GenBank/DDBJ whole genome shotgun (WGS) entry which is preliminary data.</text>
</comment>
<keyword evidence="7 8" id="KW-0472">Membrane</keyword>
<feature type="transmembrane region" description="Helical" evidence="8">
    <location>
        <begin position="286"/>
        <end position="306"/>
    </location>
</feature>
<evidence type="ECO:0000256" key="8">
    <source>
        <dbReference type="SAM" id="Phobius"/>
    </source>
</evidence>
<organism evidence="10 11">
    <name type="scientific">Legionella jamestowniensis</name>
    <dbReference type="NCBI Taxonomy" id="455"/>
    <lineage>
        <taxon>Bacteria</taxon>
        <taxon>Pseudomonadati</taxon>
        <taxon>Pseudomonadota</taxon>
        <taxon>Gammaproteobacteria</taxon>
        <taxon>Legionellales</taxon>
        <taxon>Legionellaceae</taxon>
        <taxon>Legionella</taxon>
    </lineage>
</organism>
<feature type="transmembrane region" description="Helical" evidence="8">
    <location>
        <begin position="344"/>
        <end position="362"/>
    </location>
</feature>
<feature type="transmembrane region" description="Helical" evidence="8">
    <location>
        <begin position="143"/>
        <end position="165"/>
    </location>
</feature>
<evidence type="ECO:0000256" key="5">
    <source>
        <dbReference type="ARBA" id="ARBA00022847"/>
    </source>
</evidence>
<feature type="transmembrane region" description="Helical" evidence="8">
    <location>
        <begin position="312"/>
        <end position="332"/>
    </location>
</feature>
<dbReference type="SUPFAM" id="SSF103473">
    <property type="entry name" value="MFS general substrate transporter"/>
    <property type="match status" value="1"/>
</dbReference>
<dbReference type="InterPro" id="IPR020846">
    <property type="entry name" value="MFS_dom"/>
</dbReference>
<reference evidence="10 11" key="1">
    <citation type="submission" date="2015-11" db="EMBL/GenBank/DDBJ databases">
        <title>Genomic analysis of 38 Legionella species identifies large and diverse effector repertoires.</title>
        <authorList>
            <person name="Burstein D."/>
            <person name="Amaro F."/>
            <person name="Zusman T."/>
            <person name="Lifshitz Z."/>
            <person name="Cohen O."/>
            <person name="Gilbert J.A."/>
            <person name="Pupko T."/>
            <person name="Shuman H.A."/>
            <person name="Segal G."/>
        </authorList>
    </citation>
    <scope>NUCLEOTIDE SEQUENCE [LARGE SCALE GENOMIC DNA]</scope>
    <source>
        <strain evidence="10 11">JA-26-G1-E2</strain>
    </source>
</reference>
<keyword evidence="4 8" id="KW-0812">Transmembrane</keyword>
<dbReference type="EMBL" id="LNYG01000013">
    <property type="protein sequence ID" value="KTD07671.1"/>
    <property type="molecule type" value="Genomic_DNA"/>
</dbReference>
<dbReference type="PANTHER" id="PTHR43528">
    <property type="entry name" value="ALPHA-KETOGLUTARATE PERMEASE"/>
    <property type="match status" value="1"/>
</dbReference>